<evidence type="ECO:0000313" key="3">
    <source>
        <dbReference type="Proteomes" id="UP000759529"/>
    </source>
</evidence>
<dbReference type="RefSeq" id="WP_187658239.1">
    <property type="nucleotide sequence ID" value="NZ_JACSOD020000450.1"/>
</dbReference>
<dbReference type="Proteomes" id="UP000759529">
    <property type="component" value="Unassembled WGS sequence"/>
</dbReference>
<evidence type="ECO:0000313" key="2">
    <source>
        <dbReference type="EMBL" id="MBM6498736.1"/>
    </source>
</evidence>
<comment type="caution">
    <text evidence="2">The sequence shown here is derived from an EMBL/GenBank/DDBJ whole genome shotgun (WGS) entry which is preliminary data.</text>
</comment>
<feature type="chain" id="PRO_5045205014" evidence="1">
    <location>
        <begin position="21"/>
        <end position="69"/>
    </location>
</feature>
<evidence type="ECO:0000256" key="1">
    <source>
        <dbReference type="SAM" id="SignalP"/>
    </source>
</evidence>
<keyword evidence="3" id="KW-1185">Reference proteome</keyword>
<keyword evidence="1" id="KW-0732">Signal</keyword>
<organism evidence="2 3">
    <name type="scientific">Flavobacterium macrobrachii</name>
    <dbReference type="NCBI Taxonomy" id="591204"/>
    <lineage>
        <taxon>Bacteria</taxon>
        <taxon>Pseudomonadati</taxon>
        <taxon>Bacteroidota</taxon>
        <taxon>Flavobacteriia</taxon>
        <taxon>Flavobacteriales</taxon>
        <taxon>Flavobacteriaceae</taxon>
        <taxon>Flavobacterium</taxon>
    </lineage>
</organism>
<reference evidence="2 3" key="1">
    <citation type="submission" date="2021-02" db="EMBL/GenBank/DDBJ databases">
        <authorList>
            <person name="Jung H.S."/>
            <person name="Chun B.H."/>
            <person name="Jeon C.O."/>
        </authorList>
    </citation>
    <scope>NUCLEOTIDE SEQUENCE [LARGE SCALE GENOMIC DNA]</scope>
    <source>
        <strain evidence="2 3">LMG 25203</strain>
    </source>
</reference>
<gene>
    <name evidence="2" type="ORF">H9X54_005395</name>
</gene>
<feature type="signal peptide" evidence="1">
    <location>
        <begin position="1"/>
        <end position="20"/>
    </location>
</feature>
<sequence>MKKVLFSLIMLVSFSFTSIAREKTGLPCYDAYVLDMEYLTDHGLPENQAEFFANAAWEECMYDTYGWTP</sequence>
<proteinExistence type="predicted"/>
<name>A0ABS2CUZ1_9FLAO</name>
<dbReference type="EMBL" id="JACSOD020000450">
    <property type="protein sequence ID" value="MBM6498736.1"/>
    <property type="molecule type" value="Genomic_DNA"/>
</dbReference>
<accession>A0ABS2CUZ1</accession>
<protein>
    <submittedName>
        <fullName evidence="2">Uncharacterized protein</fullName>
    </submittedName>
</protein>